<dbReference type="InterPro" id="IPR036273">
    <property type="entry name" value="CRAL/TRIO_N_dom_sf"/>
</dbReference>
<feature type="region of interest" description="Disordered" evidence="1">
    <location>
        <begin position="83"/>
        <end position="106"/>
    </location>
</feature>
<protein>
    <recommendedName>
        <fullName evidence="2">CRAL-TRIO domain-containing protein</fullName>
    </recommendedName>
</protein>
<dbReference type="PANTHER" id="PTHR45657:SF1">
    <property type="entry name" value="CRAL-TRIO DOMAIN-CONTAINING PROTEIN YKL091C-RELATED"/>
    <property type="match status" value="1"/>
</dbReference>
<sequence length="540" mass="60471">MSCLCKPKNSAANTVVSSSSNDRSRELPSGINVNVPKDGRAASPQDDISELHERSSMFGKSETSMGSVYFDSHQREESLYFDLEEREKSSRNLAGPSTRHMTMENPSQLLSKRRLSVKQNSHTFRRPNRRMKFTSSLRNVMAIKKKGEAISLKDQGYPGFLTEMELDRAKNFHDELQKRDPFYKEMTYAWGTVEDEAFALCRFLRARDFKIEDVFEMMDEGKDRWNEAKANDFYPDPDKALDNPASALLTQYPVVKIGMAKNKCPVSYLKAGQIYAEGVECVTTLENMTKYFWYDNIHAFPKFMANLQAADPDIERMQTVSIFDLEGLTTSQLSSKTMDVVKAASAVAVCFPESLNSLIILNAPGFFSFSWRVIKGFINPRTVSKIEVHSSRKSGMKRLEEIIGEDQLPSDYGGKLMSTSEVIQQMGKRDEGGNSVRRQIVELMAVKSKKQKQFELEADETVTLNVYTKSSSGANFTIKKEEETVVDGVSVKGKGTTEEPLPCGTQIAASIKGPGKFNVEANAESGKGVDHFLLIGDVFA</sequence>
<dbReference type="InterPro" id="IPR011074">
    <property type="entry name" value="CRAL/TRIO_N_dom"/>
</dbReference>
<dbReference type="PROSITE" id="PS50191">
    <property type="entry name" value="CRAL_TRIO"/>
    <property type="match status" value="1"/>
</dbReference>
<dbReference type="Pfam" id="PF03765">
    <property type="entry name" value="CRAL_TRIO_N"/>
    <property type="match status" value="1"/>
</dbReference>
<feature type="domain" description="CRAL-TRIO" evidence="2">
    <location>
        <begin position="244"/>
        <end position="420"/>
    </location>
</feature>
<dbReference type="InterPro" id="IPR036865">
    <property type="entry name" value="CRAL-TRIO_dom_sf"/>
</dbReference>
<dbReference type="SMART" id="SM00516">
    <property type="entry name" value="SEC14"/>
    <property type="match status" value="1"/>
</dbReference>
<gene>
    <name evidence="3" type="ORF">DBRI00130_LOCUS4988</name>
</gene>
<accession>A0A7S4QQ08</accession>
<dbReference type="SUPFAM" id="SSF46938">
    <property type="entry name" value="CRAL/TRIO N-terminal domain"/>
    <property type="match status" value="1"/>
</dbReference>
<feature type="region of interest" description="Disordered" evidence="1">
    <location>
        <begin position="1"/>
        <end position="47"/>
    </location>
</feature>
<dbReference type="CDD" id="cd00170">
    <property type="entry name" value="SEC14"/>
    <property type="match status" value="1"/>
</dbReference>
<dbReference type="AlphaFoldDB" id="A0A7S4QQ08"/>
<organism evidence="3">
    <name type="scientific">Ditylum brightwellii</name>
    <dbReference type="NCBI Taxonomy" id="49249"/>
    <lineage>
        <taxon>Eukaryota</taxon>
        <taxon>Sar</taxon>
        <taxon>Stramenopiles</taxon>
        <taxon>Ochrophyta</taxon>
        <taxon>Bacillariophyta</taxon>
        <taxon>Mediophyceae</taxon>
        <taxon>Lithodesmiophycidae</taxon>
        <taxon>Lithodesmiales</taxon>
        <taxon>Lithodesmiaceae</taxon>
        <taxon>Ditylum</taxon>
    </lineage>
</organism>
<evidence type="ECO:0000259" key="2">
    <source>
        <dbReference type="PROSITE" id="PS50191"/>
    </source>
</evidence>
<dbReference type="InterPro" id="IPR051026">
    <property type="entry name" value="PI/PC_transfer"/>
</dbReference>
<evidence type="ECO:0000313" key="3">
    <source>
        <dbReference type="EMBL" id="CAE4588134.1"/>
    </source>
</evidence>
<feature type="compositionally biased region" description="Low complexity" evidence="1">
    <location>
        <begin position="9"/>
        <end position="21"/>
    </location>
</feature>
<proteinExistence type="predicted"/>
<evidence type="ECO:0000256" key="1">
    <source>
        <dbReference type="SAM" id="MobiDB-lite"/>
    </source>
</evidence>
<dbReference type="PANTHER" id="PTHR45657">
    <property type="entry name" value="CRAL-TRIO DOMAIN-CONTAINING PROTEIN YKL091C-RELATED"/>
    <property type="match status" value="1"/>
</dbReference>
<dbReference type="InterPro" id="IPR001251">
    <property type="entry name" value="CRAL-TRIO_dom"/>
</dbReference>
<dbReference type="SUPFAM" id="SSF52087">
    <property type="entry name" value="CRAL/TRIO domain"/>
    <property type="match status" value="1"/>
</dbReference>
<dbReference type="Gene3D" id="3.40.525.10">
    <property type="entry name" value="CRAL-TRIO lipid binding domain"/>
    <property type="match status" value="1"/>
</dbReference>
<dbReference type="Pfam" id="PF00650">
    <property type="entry name" value="CRAL_TRIO"/>
    <property type="match status" value="1"/>
</dbReference>
<name>A0A7S4QQ08_9STRA</name>
<reference evidence="3" key="1">
    <citation type="submission" date="2021-01" db="EMBL/GenBank/DDBJ databases">
        <authorList>
            <person name="Corre E."/>
            <person name="Pelletier E."/>
            <person name="Niang G."/>
            <person name="Scheremetjew M."/>
            <person name="Finn R."/>
            <person name="Kale V."/>
            <person name="Holt S."/>
            <person name="Cochrane G."/>
            <person name="Meng A."/>
            <person name="Brown T."/>
            <person name="Cohen L."/>
        </authorList>
    </citation>
    <scope>NUCLEOTIDE SEQUENCE</scope>
    <source>
        <strain evidence="3">GSO104</strain>
    </source>
</reference>
<dbReference type="EMBL" id="HBNS01006143">
    <property type="protein sequence ID" value="CAE4588134.1"/>
    <property type="molecule type" value="Transcribed_RNA"/>
</dbReference>